<dbReference type="Proteomes" id="UP000298663">
    <property type="component" value="Unassembled WGS sequence"/>
</dbReference>
<sequence length="98" mass="10863">MENDHLSSSAVDFSLNYNNFPATETTYRMTGYNRIHPNPSIRALSHLRENHLFLLANNINKSPSTAVWRTSDSINPDLPVPAGIPASPTCTQLSLHTT</sequence>
<protein>
    <submittedName>
        <fullName evidence="1">Uncharacterized protein</fullName>
    </submittedName>
</protein>
<keyword evidence="2" id="KW-1185">Reference proteome</keyword>
<name>A0A4U5P8L1_STECR</name>
<reference evidence="1 2" key="2">
    <citation type="journal article" date="2019" name="G3 (Bethesda)">
        <title>Hybrid Assembly of the Genome of the Entomopathogenic Nematode Steinernema carpocapsae Identifies the X-Chromosome.</title>
        <authorList>
            <person name="Serra L."/>
            <person name="Macchietto M."/>
            <person name="Macias-Munoz A."/>
            <person name="McGill C.J."/>
            <person name="Rodriguez I.M."/>
            <person name="Rodriguez B."/>
            <person name="Murad R."/>
            <person name="Mortazavi A."/>
        </authorList>
    </citation>
    <scope>NUCLEOTIDE SEQUENCE [LARGE SCALE GENOMIC DNA]</scope>
    <source>
        <strain evidence="1 2">ALL</strain>
    </source>
</reference>
<dbReference type="AlphaFoldDB" id="A0A4U5P8L1"/>
<dbReference type="EMBL" id="AZBU02000002">
    <property type="protein sequence ID" value="TKR92430.1"/>
    <property type="molecule type" value="Genomic_DNA"/>
</dbReference>
<organism evidence="1 2">
    <name type="scientific">Steinernema carpocapsae</name>
    <name type="common">Entomopathogenic nematode</name>
    <dbReference type="NCBI Taxonomy" id="34508"/>
    <lineage>
        <taxon>Eukaryota</taxon>
        <taxon>Metazoa</taxon>
        <taxon>Ecdysozoa</taxon>
        <taxon>Nematoda</taxon>
        <taxon>Chromadorea</taxon>
        <taxon>Rhabditida</taxon>
        <taxon>Tylenchina</taxon>
        <taxon>Panagrolaimomorpha</taxon>
        <taxon>Strongyloidoidea</taxon>
        <taxon>Steinernematidae</taxon>
        <taxon>Steinernema</taxon>
    </lineage>
</organism>
<evidence type="ECO:0000313" key="1">
    <source>
        <dbReference type="EMBL" id="TKR92430.1"/>
    </source>
</evidence>
<gene>
    <name evidence="1" type="ORF">L596_007083</name>
</gene>
<evidence type="ECO:0000313" key="2">
    <source>
        <dbReference type="Proteomes" id="UP000298663"/>
    </source>
</evidence>
<accession>A0A4U5P8L1</accession>
<reference evidence="1 2" key="1">
    <citation type="journal article" date="2015" name="Genome Biol.">
        <title>Comparative genomics of Steinernema reveals deeply conserved gene regulatory networks.</title>
        <authorList>
            <person name="Dillman A.R."/>
            <person name="Macchietto M."/>
            <person name="Porter C.F."/>
            <person name="Rogers A."/>
            <person name="Williams B."/>
            <person name="Antoshechkin I."/>
            <person name="Lee M.M."/>
            <person name="Goodwin Z."/>
            <person name="Lu X."/>
            <person name="Lewis E.E."/>
            <person name="Goodrich-Blair H."/>
            <person name="Stock S.P."/>
            <person name="Adams B.J."/>
            <person name="Sternberg P.W."/>
            <person name="Mortazavi A."/>
        </authorList>
    </citation>
    <scope>NUCLEOTIDE SEQUENCE [LARGE SCALE GENOMIC DNA]</scope>
    <source>
        <strain evidence="1 2">ALL</strain>
    </source>
</reference>
<comment type="caution">
    <text evidence="1">The sequence shown here is derived from an EMBL/GenBank/DDBJ whole genome shotgun (WGS) entry which is preliminary data.</text>
</comment>
<proteinExistence type="predicted"/>